<dbReference type="Proteomes" id="UP000027195">
    <property type="component" value="Unassembled WGS sequence"/>
</dbReference>
<feature type="compositionally biased region" description="Basic and acidic residues" evidence="1">
    <location>
        <begin position="279"/>
        <end position="293"/>
    </location>
</feature>
<proteinExistence type="predicted"/>
<feature type="region of interest" description="Disordered" evidence="1">
    <location>
        <begin position="376"/>
        <end position="476"/>
    </location>
</feature>
<protein>
    <submittedName>
        <fullName evidence="2">Uncharacterized protein</fullName>
    </submittedName>
</protein>
<feature type="compositionally biased region" description="Low complexity" evidence="1">
    <location>
        <begin position="590"/>
        <end position="600"/>
    </location>
</feature>
<evidence type="ECO:0000256" key="1">
    <source>
        <dbReference type="SAM" id="MobiDB-lite"/>
    </source>
</evidence>
<feature type="region of interest" description="Disordered" evidence="1">
    <location>
        <begin position="90"/>
        <end position="353"/>
    </location>
</feature>
<dbReference type="EMBL" id="KL198021">
    <property type="protein sequence ID" value="KDQ18447.1"/>
    <property type="molecule type" value="Genomic_DNA"/>
</dbReference>
<dbReference type="HOGENOM" id="CLU_312589_0_0_1"/>
<feature type="compositionally biased region" description="Basic residues" evidence="1">
    <location>
        <begin position="148"/>
        <end position="179"/>
    </location>
</feature>
<dbReference type="InParanoid" id="A0A067N2U0"/>
<feature type="region of interest" description="Disordered" evidence="1">
    <location>
        <begin position="557"/>
        <end position="779"/>
    </location>
</feature>
<feature type="compositionally biased region" description="Basic and acidic residues" evidence="1">
    <location>
        <begin position="450"/>
        <end position="461"/>
    </location>
</feature>
<keyword evidence="3" id="KW-1185">Reference proteome</keyword>
<feature type="compositionally biased region" description="Basic and acidic residues" evidence="1">
    <location>
        <begin position="201"/>
        <end position="218"/>
    </location>
</feature>
<dbReference type="AlphaFoldDB" id="A0A067N2U0"/>
<gene>
    <name evidence="2" type="ORF">BOTBODRAFT_511937</name>
</gene>
<feature type="compositionally biased region" description="Basic and acidic residues" evidence="1">
    <location>
        <begin position="579"/>
        <end position="589"/>
    </location>
</feature>
<feature type="compositionally biased region" description="Basic residues" evidence="1">
    <location>
        <begin position="305"/>
        <end position="315"/>
    </location>
</feature>
<organism evidence="2 3">
    <name type="scientific">Botryobasidium botryosum (strain FD-172 SS1)</name>
    <dbReference type="NCBI Taxonomy" id="930990"/>
    <lineage>
        <taxon>Eukaryota</taxon>
        <taxon>Fungi</taxon>
        <taxon>Dikarya</taxon>
        <taxon>Basidiomycota</taxon>
        <taxon>Agaricomycotina</taxon>
        <taxon>Agaricomycetes</taxon>
        <taxon>Cantharellales</taxon>
        <taxon>Botryobasidiaceae</taxon>
        <taxon>Botryobasidium</taxon>
    </lineage>
</organism>
<feature type="compositionally biased region" description="Polar residues" evidence="1">
    <location>
        <begin position="609"/>
        <end position="618"/>
    </location>
</feature>
<name>A0A067N2U0_BOTB1</name>
<evidence type="ECO:0000313" key="3">
    <source>
        <dbReference type="Proteomes" id="UP000027195"/>
    </source>
</evidence>
<sequence>MASTKDAASHMKLIFDLERTDAIKLKAVLAARGLRDKIKDHNSPIKPQNKPTLVKNSRSKEIRLNATSKTIEEVPTEFSQKSVELEQLLGSDITNTPRGSEGDLIRPQMAAKTVDISPARPPTPVKSVVAPVAVDKETSPSPVPPPKAKAKAPPKPKAPRPTKAKAIKSQKNTRSKAASKKTQESDKAPVPDVVDLLNSDTVEHSDVDSPKQQKDAITRRSPTRRSPGSKPEQRPITPVSPPRVIPSHIEKDVVSSTSPVSKALEGAPKPTSTKNKRGRAQDDASTKKIEGGKSIEVVDEMPTPKRARLQKPKPATKRDSQLLQPRKTAVTRAKSKYGAKGNQTRELSVESEQEITTIAPSNDIFDDIPKVQRTSVAATADAKPSENLAPVKKETPKRIAPLPPRATRSSGMKGKSEKPPSKAVVAALAAPPISPPQLELTPQITARLNKKLEPAKDDRELSPPSKSTAPPLKEKLPNLDADVWKVPLDRVPALDVVSTPVKRVEPAATAPLPRSPSPVVEEDVQLMGDNMEDVPFSPIVKPEPVHINFLEPAPAKLAARPKPLPKNKKQKAAVWQSPDFDKVVSEVKQPDAPQTQQPTTSKVLEEPNESSISAQNLPGINPKLEALSEDLGDVPKNLSQDLELNMDGGKSFATSTPLRATKVKKKPESPRPVRRRSPLKNEDIKVVEPSVAEPTKPSAQMPKEAMPSPRKAHVSADEITMIDLTLDDDEDGSDNESELTELSDLELEAPIEFVEAREETSPLLSSPSPRPAKSNRPRHSVSFAADTTTYEFTEQTPSPEPEPFFIPTKKEQRAMGFNERIAQPNPDYVAPAPGRRSPKKLIKPTLDRILRKNPKNERKAREVEEYTVDGHLVNLLNSIQDVTISFASGLTLFTNNETLLGCRKEYQCQIYVRPHGSSNCTKRAPCGSSSGPSTNPGS</sequence>
<feature type="compositionally biased region" description="Acidic residues" evidence="1">
    <location>
        <begin position="725"/>
        <end position="749"/>
    </location>
</feature>
<accession>A0A067N2U0</accession>
<reference evidence="3" key="1">
    <citation type="journal article" date="2014" name="Proc. Natl. Acad. Sci. U.S.A.">
        <title>Extensive sampling of basidiomycete genomes demonstrates inadequacy of the white-rot/brown-rot paradigm for wood decay fungi.</title>
        <authorList>
            <person name="Riley R."/>
            <person name="Salamov A.A."/>
            <person name="Brown D.W."/>
            <person name="Nagy L.G."/>
            <person name="Floudas D."/>
            <person name="Held B.W."/>
            <person name="Levasseur A."/>
            <person name="Lombard V."/>
            <person name="Morin E."/>
            <person name="Otillar R."/>
            <person name="Lindquist E.A."/>
            <person name="Sun H."/>
            <person name="LaButti K.M."/>
            <person name="Schmutz J."/>
            <person name="Jabbour D."/>
            <person name="Luo H."/>
            <person name="Baker S.E."/>
            <person name="Pisabarro A.G."/>
            <person name="Walton J.D."/>
            <person name="Blanchette R.A."/>
            <person name="Henrissat B."/>
            <person name="Martin F."/>
            <person name="Cullen D."/>
            <person name="Hibbett D.S."/>
            <person name="Grigoriev I.V."/>
        </authorList>
    </citation>
    <scope>NUCLEOTIDE SEQUENCE [LARGE SCALE GENOMIC DNA]</scope>
    <source>
        <strain evidence="3">FD-172 SS1</strain>
    </source>
</reference>
<evidence type="ECO:0000313" key="2">
    <source>
        <dbReference type="EMBL" id="KDQ18447.1"/>
    </source>
</evidence>